<name>A0ACC6JCH5_9FLAO</name>
<protein>
    <submittedName>
        <fullName evidence="1">Uncharacterized protein</fullName>
    </submittedName>
</protein>
<evidence type="ECO:0000313" key="2">
    <source>
        <dbReference type="Proteomes" id="UP001184833"/>
    </source>
</evidence>
<reference evidence="1" key="1">
    <citation type="submission" date="2023-07" db="EMBL/GenBank/DDBJ databases">
        <title>Sorghum-associated microbial communities from plants grown in Nebraska, USA.</title>
        <authorList>
            <person name="Schachtman D."/>
        </authorList>
    </citation>
    <scope>NUCLEOTIDE SEQUENCE</scope>
    <source>
        <strain evidence="1">DS2329</strain>
    </source>
</reference>
<keyword evidence="2" id="KW-1185">Reference proteome</keyword>
<proteinExistence type="predicted"/>
<evidence type="ECO:0000313" key="1">
    <source>
        <dbReference type="EMBL" id="MDR6460478.1"/>
    </source>
</evidence>
<gene>
    <name evidence="1" type="ORF">J2786_003612</name>
</gene>
<sequence length="351" mass="40411">MKKIEFYTYSENIEHLAAFDKEYELKIYYRPPTNNKNLKRKPMSDRICRFCGKNSTETSFKTRTHIISELFGRNLGISDHECDTCNNFFSTFESDMANFLGLNRTINALGLQTPPNFLSGDRAIKAKRNTFNGYNGIEIKAIKDGAIQKKEKGNIEFTVINNPYTPISIFKCLLKIALTIIPDEEVSKYSHCLKFIMQDEYATNFAHHAKQIHIGVLDFNVLVPKIFIFKKRDFESKLPTHWIKLYFQNSYIQYYLPYYEDDNILLVGEELSTPLCPPLIRSATQPIGTAKKLEKIDLSSYEKTKGEPKKLNLTFDANLLDEGDNSDGFNSDEIVSIFITKDSGLLDDFEK</sequence>
<accession>A0ACC6JCH5</accession>
<organism evidence="1 2">
    <name type="scientific">Chryseobacterium vietnamense</name>
    <dbReference type="NCBI Taxonomy" id="866785"/>
    <lineage>
        <taxon>Bacteria</taxon>
        <taxon>Pseudomonadati</taxon>
        <taxon>Bacteroidota</taxon>
        <taxon>Flavobacteriia</taxon>
        <taxon>Flavobacteriales</taxon>
        <taxon>Weeksellaceae</taxon>
        <taxon>Chryseobacterium group</taxon>
        <taxon>Chryseobacterium</taxon>
    </lineage>
</organism>
<dbReference type="Proteomes" id="UP001184833">
    <property type="component" value="Unassembled WGS sequence"/>
</dbReference>
<comment type="caution">
    <text evidence="1">The sequence shown here is derived from an EMBL/GenBank/DDBJ whole genome shotgun (WGS) entry which is preliminary data.</text>
</comment>
<dbReference type="EMBL" id="JAVDQX010000004">
    <property type="protein sequence ID" value="MDR6460478.1"/>
    <property type="molecule type" value="Genomic_DNA"/>
</dbReference>